<gene>
    <name evidence="2" type="ORF">MNOR_LOCUS9202</name>
</gene>
<feature type="compositionally biased region" description="Polar residues" evidence="1">
    <location>
        <begin position="185"/>
        <end position="201"/>
    </location>
</feature>
<keyword evidence="3" id="KW-1185">Reference proteome</keyword>
<name>A0AAV2Q7S7_MEGNR</name>
<dbReference type="InterPro" id="IPR027417">
    <property type="entry name" value="P-loop_NTPase"/>
</dbReference>
<dbReference type="SUPFAM" id="SSF52540">
    <property type="entry name" value="P-loop containing nucleoside triphosphate hydrolases"/>
    <property type="match status" value="1"/>
</dbReference>
<dbReference type="PANTHER" id="PTHR45775">
    <property type="entry name" value="RAD, GEM/KIR FAMILY MEMBER 2, ISOFORM C"/>
    <property type="match status" value="1"/>
</dbReference>
<feature type="compositionally biased region" description="Polar residues" evidence="1">
    <location>
        <begin position="304"/>
        <end position="331"/>
    </location>
</feature>
<dbReference type="InterPro" id="IPR051641">
    <property type="entry name" value="RGK_GTP-binding_reg"/>
</dbReference>
<dbReference type="EMBL" id="CAXKWB010004404">
    <property type="protein sequence ID" value="CAL4073703.1"/>
    <property type="molecule type" value="Genomic_DNA"/>
</dbReference>
<dbReference type="Gene3D" id="3.40.50.300">
    <property type="entry name" value="P-loop containing nucleotide triphosphate hydrolases"/>
    <property type="match status" value="1"/>
</dbReference>
<dbReference type="GO" id="GO:0005886">
    <property type="term" value="C:plasma membrane"/>
    <property type="evidence" value="ECO:0007669"/>
    <property type="project" value="TreeGrafter"/>
</dbReference>
<dbReference type="AlphaFoldDB" id="A0AAV2Q7S7"/>
<feature type="region of interest" description="Disordered" evidence="1">
    <location>
        <begin position="70"/>
        <end position="110"/>
    </location>
</feature>
<evidence type="ECO:0000256" key="1">
    <source>
        <dbReference type="SAM" id="MobiDB-lite"/>
    </source>
</evidence>
<organism evidence="2 3">
    <name type="scientific">Meganyctiphanes norvegica</name>
    <name type="common">Northern krill</name>
    <name type="synonym">Thysanopoda norvegica</name>
    <dbReference type="NCBI Taxonomy" id="48144"/>
    <lineage>
        <taxon>Eukaryota</taxon>
        <taxon>Metazoa</taxon>
        <taxon>Ecdysozoa</taxon>
        <taxon>Arthropoda</taxon>
        <taxon>Crustacea</taxon>
        <taxon>Multicrustacea</taxon>
        <taxon>Malacostraca</taxon>
        <taxon>Eumalacostraca</taxon>
        <taxon>Eucarida</taxon>
        <taxon>Euphausiacea</taxon>
        <taxon>Euphausiidae</taxon>
        <taxon>Meganyctiphanes</taxon>
    </lineage>
</organism>
<sequence>MMTVAEAELVRRAQEKGRSASFCAFSKPQAALSQAHSTQDLQQVDAQAAMAACLSAAQNTAGTPQRLLKVSHSASKRSQSCRVTGSTRPPRVKRRDSSTKDINESGVVDDSESTYDVAASFFADSGDQSLPYNPFLRKVPSCGRLVTLTPDGAGTGGSGEEPGAEDSPILRRSASARRPRPFESPQHSPTPTRITRASQKGPSRGTTVKKVVPGGVRNRGSGQAPGAAGPPGVAAGGGGTGYLDVKPSGSREVLDTDAYLLRNFSTTTKGIVNRGDSFRRRRSRSNSIQPPVEPQAAAAAAVTTPLSNQQPYSSPITTPTDSTGATPQQVLTPGAGSPEAVSSFRIAITGAQGVGKTALITQFQSSECINAYDVNPTDETEHTVSILLNSLESELVLVNVASARDFQ</sequence>
<dbReference type="GO" id="GO:0005246">
    <property type="term" value="F:calcium channel regulator activity"/>
    <property type="evidence" value="ECO:0007669"/>
    <property type="project" value="TreeGrafter"/>
</dbReference>
<accession>A0AAV2Q7S7</accession>
<feature type="non-terminal residue" evidence="2">
    <location>
        <position position="407"/>
    </location>
</feature>
<dbReference type="PANTHER" id="PTHR45775:SF6">
    <property type="entry name" value="RAD, GEM_KIR FAMILY MEMBER 2, ISOFORM C"/>
    <property type="match status" value="1"/>
</dbReference>
<protein>
    <submittedName>
        <fullName evidence="2">Uncharacterized protein</fullName>
    </submittedName>
</protein>
<proteinExistence type="predicted"/>
<reference evidence="2 3" key="1">
    <citation type="submission" date="2024-05" db="EMBL/GenBank/DDBJ databases">
        <authorList>
            <person name="Wallberg A."/>
        </authorList>
    </citation>
    <scope>NUCLEOTIDE SEQUENCE [LARGE SCALE GENOMIC DNA]</scope>
</reference>
<dbReference type="GO" id="GO:0005525">
    <property type="term" value="F:GTP binding"/>
    <property type="evidence" value="ECO:0007669"/>
    <property type="project" value="TreeGrafter"/>
</dbReference>
<evidence type="ECO:0000313" key="3">
    <source>
        <dbReference type="Proteomes" id="UP001497623"/>
    </source>
</evidence>
<feature type="compositionally biased region" description="Polar residues" evidence="1">
    <location>
        <begin position="72"/>
        <end position="87"/>
    </location>
</feature>
<feature type="region of interest" description="Disordered" evidence="1">
    <location>
        <begin position="148"/>
        <end position="240"/>
    </location>
</feature>
<feature type="region of interest" description="Disordered" evidence="1">
    <location>
        <begin position="272"/>
        <end position="337"/>
    </location>
</feature>
<comment type="caution">
    <text evidence="2">The sequence shown here is derived from an EMBL/GenBank/DDBJ whole genome shotgun (WGS) entry which is preliminary data.</text>
</comment>
<feature type="compositionally biased region" description="Low complexity" evidence="1">
    <location>
        <begin position="205"/>
        <end position="233"/>
    </location>
</feature>
<evidence type="ECO:0000313" key="2">
    <source>
        <dbReference type="EMBL" id="CAL4073703.1"/>
    </source>
</evidence>
<dbReference type="Proteomes" id="UP001497623">
    <property type="component" value="Unassembled WGS sequence"/>
</dbReference>